<organism evidence="1 2">
    <name type="scientific">Streptomyces lonegramiae</name>
    <dbReference type="NCBI Taxonomy" id="3075524"/>
    <lineage>
        <taxon>Bacteria</taxon>
        <taxon>Bacillati</taxon>
        <taxon>Actinomycetota</taxon>
        <taxon>Actinomycetes</taxon>
        <taxon>Kitasatosporales</taxon>
        <taxon>Streptomycetaceae</taxon>
        <taxon>Streptomyces</taxon>
    </lineage>
</organism>
<dbReference type="EMBL" id="JAVRFD010000327">
    <property type="protein sequence ID" value="MDT0550649.1"/>
    <property type="molecule type" value="Genomic_DNA"/>
</dbReference>
<evidence type="ECO:0000313" key="1">
    <source>
        <dbReference type="EMBL" id="MDT0550649.1"/>
    </source>
</evidence>
<evidence type="ECO:0000313" key="2">
    <source>
        <dbReference type="Proteomes" id="UP001180754"/>
    </source>
</evidence>
<comment type="caution">
    <text evidence="1">The sequence shown here is derived from an EMBL/GenBank/DDBJ whole genome shotgun (WGS) entry which is preliminary data.</text>
</comment>
<name>A0ABU2XYV8_9ACTN</name>
<gene>
    <name evidence="1" type="ORF">RND15_49700</name>
</gene>
<dbReference type="Proteomes" id="UP001180754">
    <property type="component" value="Unassembled WGS sequence"/>
</dbReference>
<feature type="non-terminal residue" evidence="1">
    <location>
        <position position="103"/>
    </location>
</feature>
<accession>A0ABU2XYV8</accession>
<protein>
    <submittedName>
        <fullName evidence="1">Tetratricopeptide repeat protein</fullName>
    </submittedName>
</protein>
<sequence length="103" mass="10325">MSVQAADLGHGAPAVRLANAAAEAAPESTPGMRAFMAGQQAHACALAGEKTNALTALREAERAVNQAESQVGTFGGFSSATLAYSTAEVRYALGDAKGSAESL</sequence>
<reference evidence="1" key="1">
    <citation type="submission" date="2024-05" db="EMBL/GenBank/DDBJ databases">
        <title>30 novel species of actinomycetes from the DSMZ collection.</title>
        <authorList>
            <person name="Nouioui I."/>
        </authorList>
    </citation>
    <scope>NUCLEOTIDE SEQUENCE</scope>
    <source>
        <strain evidence="1">DSM 41529</strain>
    </source>
</reference>
<proteinExistence type="predicted"/>
<keyword evidence="2" id="KW-1185">Reference proteome</keyword>